<dbReference type="eggNOG" id="KOG4750">
    <property type="taxonomic scope" value="Eukaryota"/>
</dbReference>
<dbReference type="InterPro" id="IPR051159">
    <property type="entry name" value="Hexapeptide_acetyltransf"/>
</dbReference>
<proteinExistence type="inferred from homology"/>
<keyword evidence="2 5" id="KW-0808">Transferase</keyword>
<feature type="region of interest" description="Disordered" evidence="3">
    <location>
        <begin position="1"/>
        <end position="20"/>
    </location>
</feature>
<dbReference type="Gene3D" id="2.160.10.10">
    <property type="entry name" value="Hexapeptide repeat proteins"/>
    <property type="match status" value="1"/>
</dbReference>
<evidence type="ECO:0000313" key="5">
    <source>
        <dbReference type="EMBL" id="EPE03459.1"/>
    </source>
</evidence>
<evidence type="ECO:0000256" key="3">
    <source>
        <dbReference type="SAM" id="MobiDB-lite"/>
    </source>
</evidence>
<dbReference type="AlphaFoldDB" id="S3BQ41"/>
<dbReference type="GO" id="GO:0008374">
    <property type="term" value="F:O-acyltransferase activity"/>
    <property type="evidence" value="ECO:0007669"/>
    <property type="project" value="TreeGrafter"/>
</dbReference>
<feature type="domain" description="Maltose/galactoside acetyltransferase" evidence="4">
    <location>
        <begin position="24"/>
        <end position="75"/>
    </location>
</feature>
<reference evidence="5 6" key="1">
    <citation type="journal article" date="2013" name="BMC Genomics">
        <title>The genome and transcriptome of the pine saprophyte Ophiostoma piceae, and a comparison with the bark beetle-associated pine pathogen Grosmannia clavigera.</title>
        <authorList>
            <person name="Haridas S."/>
            <person name="Wang Y."/>
            <person name="Lim L."/>
            <person name="Massoumi Alamouti S."/>
            <person name="Jackman S."/>
            <person name="Docking R."/>
            <person name="Robertson G."/>
            <person name="Birol I."/>
            <person name="Bohlmann J."/>
            <person name="Breuil C."/>
        </authorList>
    </citation>
    <scope>NUCLEOTIDE SEQUENCE [LARGE SCALE GENOMIC DNA]</scope>
    <source>
        <strain evidence="5 6">UAMH 11346</strain>
    </source>
</reference>
<gene>
    <name evidence="5" type="ORF">F503_06632</name>
</gene>
<dbReference type="GO" id="GO:0016407">
    <property type="term" value="F:acetyltransferase activity"/>
    <property type="evidence" value="ECO:0007669"/>
    <property type="project" value="InterPro"/>
</dbReference>
<dbReference type="EMBL" id="KE148167">
    <property type="protein sequence ID" value="EPE03459.1"/>
    <property type="molecule type" value="Genomic_DNA"/>
</dbReference>
<evidence type="ECO:0000256" key="1">
    <source>
        <dbReference type="ARBA" id="ARBA00007274"/>
    </source>
</evidence>
<dbReference type="InterPro" id="IPR024688">
    <property type="entry name" value="Mac_dom"/>
</dbReference>
<dbReference type="Pfam" id="PF12464">
    <property type="entry name" value="Mac"/>
    <property type="match status" value="1"/>
</dbReference>
<dbReference type="PANTHER" id="PTHR23416:SF54">
    <property type="entry name" value="ACETYLTRANSFERASE, CYSE_LACA_LPXA_NODL FAMILY (AFU_ORTHOLOGUE AFUA_2G08430)-RELATED"/>
    <property type="match status" value="1"/>
</dbReference>
<dbReference type="CDD" id="cd03357">
    <property type="entry name" value="LbH_MAT_GAT"/>
    <property type="match status" value="1"/>
</dbReference>
<dbReference type="SMART" id="SM01266">
    <property type="entry name" value="Mac"/>
    <property type="match status" value="1"/>
</dbReference>
<sequence>MPTPKMEAPPGGIPTTPEGFAENRRRMDEGVLYYAFTPDLTDARRRCAHAVHAFNNASRYATRRELAQLWNAIVENHVEGDAPITKKELPPVADTPAADEGLFDDEPWVEVPLTRIDYGFNVRLGQNVYVNSGSSWVDTSPITIGSRTLIGPNCSFYSGTHPLDPELRNGTRGPEYGKPIVVGTDCWFGGSVTVCPGVTIGNGVTVGAGSVVTKDVPPRVVVAGNPARIIRKLDD</sequence>
<dbReference type="InterPro" id="IPR001451">
    <property type="entry name" value="Hexapep"/>
</dbReference>
<dbReference type="VEuPathDB" id="FungiDB:F503_06632"/>
<protein>
    <submittedName>
        <fullName evidence="5">Galactoside o-acetyltransferase</fullName>
    </submittedName>
</protein>
<keyword evidence="6" id="KW-1185">Reference proteome</keyword>
<dbReference type="InterPro" id="IPR011004">
    <property type="entry name" value="Trimer_LpxA-like_sf"/>
</dbReference>
<dbReference type="PANTHER" id="PTHR23416">
    <property type="entry name" value="SIALIC ACID SYNTHASE-RELATED"/>
    <property type="match status" value="1"/>
</dbReference>
<dbReference type="OMA" id="FYSGTHP"/>
<evidence type="ECO:0000313" key="6">
    <source>
        <dbReference type="Proteomes" id="UP000016923"/>
    </source>
</evidence>
<dbReference type="OrthoDB" id="25818at2759"/>
<evidence type="ECO:0000259" key="4">
    <source>
        <dbReference type="SMART" id="SM01266"/>
    </source>
</evidence>
<dbReference type="SUPFAM" id="SSF51161">
    <property type="entry name" value="Trimeric LpxA-like enzymes"/>
    <property type="match status" value="1"/>
</dbReference>
<dbReference type="STRING" id="1262450.S3BQ41"/>
<accession>S3BQ41</accession>
<name>S3BQ41_OPHP1</name>
<evidence type="ECO:0000256" key="2">
    <source>
        <dbReference type="ARBA" id="ARBA00022679"/>
    </source>
</evidence>
<dbReference type="Pfam" id="PF14602">
    <property type="entry name" value="Hexapep_2"/>
    <property type="match status" value="1"/>
</dbReference>
<dbReference type="HOGENOM" id="CLU_051638_3_1_1"/>
<comment type="similarity">
    <text evidence="1">Belongs to the transferase hexapeptide repeat family.</text>
</comment>
<organism evidence="5 6">
    <name type="scientific">Ophiostoma piceae (strain UAMH 11346)</name>
    <name type="common">Sap stain fungus</name>
    <dbReference type="NCBI Taxonomy" id="1262450"/>
    <lineage>
        <taxon>Eukaryota</taxon>
        <taxon>Fungi</taxon>
        <taxon>Dikarya</taxon>
        <taxon>Ascomycota</taxon>
        <taxon>Pezizomycotina</taxon>
        <taxon>Sordariomycetes</taxon>
        <taxon>Sordariomycetidae</taxon>
        <taxon>Ophiostomatales</taxon>
        <taxon>Ophiostomataceae</taxon>
        <taxon>Ophiostoma</taxon>
    </lineage>
</organism>
<dbReference type="Proteomes" id="UP000016923">
    <property type="component" value="Unassembled WGS sequence"/>
</dbReference>